<evidence type="ECO:0000313" key="4">
    <source>
        <dbReference type="Proteomes" id="UP001219037"/>
    </source>
</evidence>
<evidence type="ECO:0000259" key="2">
    <source>
        <dbReference type="Pfam" id="PF26572"/>
    </source>
</evidence>
<feature type="region of interest" description="Disordered" evidence="1">
    <location>
        <begin position="1"/>
        <end position="21"/>
    </location>
</feature>
<evidence type="ECO:0000313" key="3">
    <source>
        <dbReference type="EMBL" id="WFP17833.1"/>
    </source>
</evidence>
<feature type="compositionally biased region" description="Basic and acidic residues" evidence="1">
    <location>
        <begin position="7"/>
        <end position="16"/>
    </location>
</feature>
<feature type="domain" description="DUF8185" evidence="2">
    <location>
        <begin position="138"/>
        <end position="241"/>
    </location>
</feature>
<dbReference type="Proteomes" id="UP001219037">
    <property type="component" value="Chromosome"/>
</dbReference>
<accession>A0ABY8HAZ5</accession>
<protein>
    <recommendedName>
        <fullName evidence="2">DUF8185 domain-containing protein</fullName>
    </recommendedName>
</protein>
<keyword evidence="4" id="KW-1185">Reference proteome</keyword>
<evidence type="ECO:0000256" key="1">
    <source>
        <dbReference type="SAM" id="MobiDB-lite"/>
    </source>
</evidence>
<organism evidence="3 4">
    <name type="scientific">Citricoccus muralis</name>
    <dbReference type="NCBI Taxonomy" id="169134"/>
    <lineage>
        <taxon>Bacteria</taxon>
        <taxon>Bacillati</taxon>
        <taxon>Actinomycetota</taxon>
        <taxon>Actinomycetes</taxon>
        <taxon>Micrococcales</taxon>
        <taxon>Micrococcaceae</taxon>
        <taxon>Citricoccus</taxon>
    </lineage>
</organism>
<dbReference type="InterPro" id="IPR058498">
    <property type="entry name" value="DUF8185"/>
</dbReference>
<proteinExistence type="predicted"/>
<sequence>MPVFSHDSARRVHPNRDTGLPLANREAARDLEQLASRTKTIGTTGMRFQVVSDMLATWVSVMHPAGLGDDVPLVLGLRAQRLPSQPEAGLDPGSWDGLDVVFDLEAVTERTARMVSQESAWFSFPPRQLRVTWTAITPPRQGWELRATVDDNDISTVARTGIEELAQSLPTNPGESLVSRARAQVWNRMLGDAERAQFPAGAAMGAYTLGFLEPGGTTTVHQTGVWTRLSSRRGTILTRRAVAL</sequence>
<name>A0ABY8HAZ5_9MICC</name>
<dbReference type="RefSeq" id="WP_278159585.1">
    <property type="nucleotide sequence ID" value="NZ_CP121252.1"/>
</dbReference>
<gene>
    <name evidence="3" type="ORF">P8192_06995</name>
</gene>
<reference evidence="3 4" key="1">
    <citation type="submission" date="2023-04" db="EMBL/GenBank/DDBJ databases">
        <title>Funneling lignin-derived compounds into biodiesel using alkali-halophilic Citricoccus sp. P2.</title>
        <authorList>
            <person name="Luo C.-B."/>
        </authorList>
    </citation>
    <scope>NUCLEOTIDE SEQUENCE [LARGE SCALE GENOMIC DNA]</scope>
    <source>
        <strain evidence="3 4">P2</strain>
    </source>
</reference>
<dbReference type="Pfam" id="PF26572">
    <property type="entry name" value="DUF8185"/>
    <property type="match status" value="1"/>
</dbReference>
<dbReference type="EMBL" id="CP121252">
    <property type="protein sequence ID" value="WFP17833.1"/>
    <property type="molecule type" value="Genomic_DNA"/>
</dbReference>